<feature type="region of interest" description="Disordered" evidence="1">
    <location>
        <begin position="360"/>
        <end position="393"/>
    </location>
</feature>
<dbReference type="HOGENOM" id="CLU_040959_2_0_1"/>
<gene>
    <name evidence="2" type="ORF">DACRYDRAFT_76031</name>
</gene>
<proteinExistence type="predicted"/>
<accession>M5GG77</accession>
<keyword evidence="3" id="KW-1185">Reference proteome</keyword>
<dbReference type="RefSeq" id="XP_040631902.1">
    <property type="nucleotide sequence ID" value="XM_040776174.1"/>
</dbReference>
<dbReference type="OMA" id="CIEMGLY"/>
<reference evidence="2 3" key="1">
    <citation type="journal article" date="2012" name="Science">
        <title>The Paleozoic origin of enzymatic lignin decomposition reconstructed from 31 fungal genomes.</title>
        <authorList>
            <person name="Floudas D."/>
            <person name="Binder M."/>
            <person name="Riley R."/>
            <person name="Barry K."/>
            <person name="Blanchette R.A."/>
            <person name="Henrissat B."/>
            <person name="Martinez A.T."/>
            <person name="Otillar R."/>
            <person name="Spatafora J.W."/>
            <person name="Yadav J.S."/>
            <person name="Aerts A."/>
            <person name="Benoit I."/>
            <person name="Boyd A."/>
            <person name="Carlson A."/>
            <person name="Copeland A."/>
            <person name="Coutinho P.M."/>
            <person name="de Vries R.P."/>
            <person name="Ferreira P."/>
            <person name="Findley K."/>
            <person name="Foster B."/>
            <person name="Gaskell J."/>
            <person name="Glotzer D."/>
            <person name="Gorecki P."/>
            <person name="Heitman J."/>
            <person name="Hesse C."/>
            <person name="Hori C."/>
            <person name="Igarashi K."/>
            <person name="Jurgens J.A."/>
            <person name="Kallen N."/>
            <person name="Kersten P."/>
            <person name="Kohler A."/>
            <person name="Kuees U."/>
            <person name="Kumar T.K.A."/>
            <person name="Kuo A."/>
            <person name="LaButti K."/>
            <person name="Larrondo L.F."/>
            <person name="Lindquist E."/>
            <person name="Ling A."/>
            <person name="Lombard V."/>
            <person name="Lucas S."/>
            <person name="Lundell T."/>
            <person name="Martin R."/>
            <person name="McLaughlin D.J."/>
            <person name="Morgenstern I."/>
            <person name="Morin E."/>
            <person name="Murat C."/>
            <person name="Nagy L.G."/>
            <person name="Nolan M."/>
            <person name="Ohm R.A."/>
            <person name="Patyshakuliyeva A."/>
            <person name="Rokas A."/>
            <person name="Ruiz-Duenas F.J."/>
            <person name="Sabat G."/>
            <person name="Salamov A."/>
            <person name="Samejima M."/>
            <person name="Schmutz J."/>
            <person name="Slot J.C."/>
            <person name="St John F."/>
            <person name="Stenlid J."/>
            <person name="Sun H."/>
            <person name="Sun S."/>
            <person name="Syed K."/>
            <person name="Tsang A."/>
            <person name="Wiebenga A."/>
            <person name="Young D."/>
            <person name="Pisabarro A."/>
            <person name="Eastwood D.C."/>
            <person name="Martin F."/>
            <person name="Cullen D."/>
            <person name="Grigoriev I.V."/>
            <person name="Hibbett D.S."/>
        </authorList>
    </citation>
    <scope>NUCLEOTIDE SEQUENCE [LARGE SCALE GENOMIC DNA]</scope>
    <source>
        <strain evidence="2 3">DJM-731 SS1</strain>
    </source>
</reference>
<dbReference type="SUPFAM" id="SSF48452">
    <property type="entry name" value="TPR-like"/>
    <property type="match status" value="1"/>
</dbReference>
<sequence>MHSTVLEAPHPPQSSKKSKSKAAPTTEALLAKAQELVVQCEYELGRQFVDRVLERDSENVEARELKGVVEMEAGNPERAKGIFLSLVPPSPSAPSPAPPSVHLYLAQLLADDDPRAALGQYRTAVDLLVTRLGGKGKGKTEKSLEGLEEEEEEIRRMVVRVCCSMVDIWMTDLCFEPEAESSCEEILRHALDTDPENTEALLSLASVRMSQQRPDEAEQCVHKVWSTWEGIAADSPSHPAPPTLLSFARLCLELNLFALALASLSRTLEMDDQEVEAWYLEGWAFWLMYQDEGSAVNLTQSAQDGEQGEKMTKEDMLRDARDCLDTCAMLHQAQEHPDEQILLHVKELLGELEALGVHAALPEEEGEGEQLTGDGDDGEWVDEDDEDKDVDMS</sequence>
<dbReference type="AlphaFoldDB" id="M5GG77"/>
<protein>
    <submittedName>
        <fullName evidence="2">TPR-like protein</fullName>
    </submittedName>
</protein>
<feature type="compositionally biased region" description="Acidic residues" evidence="1">
    <location>
        <begin position="362"/>
        <end position="393"/>
    </location>
</feature>
<evidence type="ECO:0000256" key="1">
    <source>
        <dbReference type="SAM" id="MobiDB-lite"/>
    </source>
</evidence>
<evidence type="ECO:0000313" key="2">
    <source>
        <dbReference type="EMBL" id="EJU05008.1"/>
    </source>
</evidence>
<dbReference type="EMBL" id="JH795857">
    <property type="protein sequence ID" value="EJU05008.1"/>
    <property type="molecule type" value="Genomic_DNA"/>
</dbReference>
<dbReference type="CDD" id="cd24142">
    <property type="entry name" value="ACL4-like"/>
    <property type="match status" value="1"/>
</dbReference>
<dbReference type="STRING" id="1858805.M5GG77"/>
<name>M5GG77_DACPD</name>
<feature type="region of interest" description="Disordered" evidence="1">
    <location>
        <begin position="1"/>
        <end position="26"/>
    </location>
</feature>
<dbReference type="GeneID" id="63691236"/>
<dbReference type="Pfam" id="PF13432">
    <property type="entry name" value="TPR_16"/>
    <property type="match status" value="1"/>
</dbReference>
<dbReference type="Proteomes" id="UP000030653">
    <property type="component" value="Unassembled WGS sequence"/>
</dbReference>
<dbReference type="InterPro" id="IPR011990">
    <property type="entry name" value="TPR-like_helical_dom_sf"/>
</dbReference>
<dbReference type="Pfam" id="PF14559">
    <property type="entry name" value="TPR_19"/>
    <property type="match status" value="1"/>
</dbReference>
<dbReference type="Gene3D" id="1.25.40.10">
    <property type="entry name" value="Tetratricopeptide repeat domain"/>
    <property type="match status" value="1"/>
</dbReference>
<evidence type="ECO:0000313" key="3">
    <source>
        <dbReference type="Proteomes" id="UP000030653"/>
    </source>
</evidence>
<organism evidence="2 3">
    <name type="scientific">Dacryopinax primogenitus (strain DJM 731)</name>
    <name type="common">Brown rot fungus</name>
    <dbReference type="NCBI Taxonomy" id="1858805"/>
    <lineage>
        <taxon>Eukaryota</taxon>
        <taxon>Fungi</taxon>
        <taxon>Dikarya</taxon>
        <taxon>Basidiomycota</taxon>
        <taxon>Agaricomycotina</taxon>
        <taxon>Dacrymycetes</taxon>
        <taxon>Dacrymycetales</taxon>
        <taxon>Dacrymycetaceae</taxon>
        <taxon>Dacryopinax</taxon>
    </lineage>
</organism>
<dbReference type="OrthoDB" id="1914839at2759"/>